<organism evidence="3 4">
    <name type="scientific">Serratia proteamaculans</name>
    <dbReference type="NCBI Taxonomy" id="28151"/>
    <lineage>
        <taxon>Bacteria</taxon>
        <taxon>Pseudomonadati</taxon>
        <taxon>Pseudomonadota</taxon>
        <taxon>Gammaproteobacteria</taxon>
        <taxon>Enterobacterales</taxon>
        <taxon>Yersiniaceae</taxon>
        <taxon>Serratia</taxon>
    </lineage>
</organism>
<dbReference type="EMBL" id="CP068391">
    <property type="protein sequence ID" value="QQX54166.1"/>
    <property type="molecule type" value="Genomic_DNA"/>
</dbReference>
<dbReference type="GO" id="GO:0009289">
    <property type="term" value="C:pilus"/>
    <property type="evidence" value="ECO:0007669"/>
    <property type="project" value="InterPro"/>
</dbReference>
<dbReference type="SUPFAM" id="SSF49401">
    <property type="entry name" value="Bacterial adhesins"/>
    <property type="match status" value="1"/>
</dbReference>
<dbReference type="PANTHER" id="PTHR33420">
    <property type="entry name" value="FIMBRIAL SUBUNIT ELFA-RELATED"/>
    <property type="match status" value="1"/>
</dbReference>
<evidence type="ECO:0000259" key="2">
    <source>
        <dbReference type="Pfam" id="PF00419"/>
    </source>
</evidence>
<dbReference type="InterPro" id="IPR036937">
    <property type="entry name" value="Adhesion_dom_fimbrial_sf"/>
</dbReference>
<evidence type="ECO:0000256" key="1">
    <source>
        <dbReference type="SAM" id="SignalP"/>
    </source>
</evidence>
<dbReference type="AlphaFoldDB" id="A0A7U0RP10"/>
<sequence>MKIKQLVTLMMGLGLAMGTVSVAQAGTISFKGSIIDAPCSITPETADQTVNLGQISNVALKSQGKSTPKNFDIKLENCDVTTLKNVTATFTGAASAGNADLLGITGTAKGASIAITDGSSRVIKLGDATQAQKIQKGANTLAFAAYLQGDPDVPVAGGTATPAVIVPGEFSSIVDFTLAYQ</sequence>
<name>A0A7U0RP10_SERPR</name>
<dbReference type="InterPro" id="IPR000259">
    <property type="entry name" value="Adhesion_dom_fimbrial"/>
</dbReference>
<protein>
    <submittedName>
        <fullName evidence="3">Fimbrial protein</fullName>
    </submittedName>
</protein>
<dbReference type="InterPro" id="IPR008966">
    <property type="entry name" value="Adhesion_dom_sf"/>
</dbReference>
<dbReference type="PANTHER" id="PTHR33420:SF26">
    <property type="entry name" value="FIMBRIAL SUBUNIT"/>
    <property type="match status" value="1"/>
</dbReference>
<dbReference type="RefSeq" id="WP_207976088.1">
    <property type="nucleotide sequence ID" value="NZ_CP068391.1"/>
</dbReference>
<gene>
    <name evidence="3" type="ORF">JKX24_03850</name>
</gene>
<dbReference type="Proteomes" id="UP000596176">
    <property type="component" value="Chromosome"/>
</dbReference>
<evidence type="ECO:0000313" key="4">
    <source>
        <dbReference type="Proteomes" id="UP000596176"/>
    </source>
</evidence>
<dbReference type="InterPro" id="IPR050263">
    <property type="entry name" value="Bact_Fimbrial_Adh_Pro"/>
</dbReference>
<feature type="domain" description="Fimbrial-type adhesion" evidence="2">
    <location>
        <begin position="28"/>
        <end position="160"/>
    </location>
</feature>
<proteinExistence type="predicted"/>
<dbReference type="Pfam" id="PF00419">
    <property type="entry name" value="Fimbrial"/>
    <property type="match status" value="1"/>
</dbReference>
<feature type="chain" id="PRO_5031510390" evidence="1">
    <location>
        <begin position="26"/>
        <end position="181"/>
    </location>
</feature>
<feature type="signal peptide" evidence="1">
    <location>
        <begin position="1"/>
        <end position="25"/>
    </location>
</feature>
<dbReference type="Gene3D" id="2.60.40.1090">
    <property type="entry name" value="Fimbrial-type adhesion domain"/>
    <property type="match status" value="1"/>
</dbReference>
<reference evidence="3 4" key="1">
    <citation type="submission" date="2021-01" db="EMBL/GenBank/DDBJ databases">
        <title>Chromosome sequence of Serratia proteamaculans strain 94 rif-r, isolated from spoiled beef.</title>
        <authorList>
            <person name="Zaytseva Y.V."/>
            <person name="Iablokov S.N."/>
            <person name="Klyukina A."/>
        </authorList>
    </citation>
    <scope>NUCLEOTIDE SEQUENCE [LARGE SCALE GENOMIC DNA]</scope>
    <source>
        <strain evidence="3 4">94 rif-r</strain>
    </source>
</reference>
<keyword evidence="1" id="KW-0732">Signal</keyword>
<accession>A0A7U0RP10</accession>
<evidence type="ECO:0000313" key="3">
    <source>
        <dbReference type="EMBL" id="QQX54166.1"/>
    </source>
</evidence>
<dbReference type="GO" id="GO:0043709">
    <property type="term" value="P:cell adhesion involved in single-species biofilm formation"/>
    <property type="evidence" value="ECO:0007669"/>
    <property type="project" value="TreeGrafter"/>
</dbReference>